<sequence>MTGTDTVGVVGLGVMGLGIARRLLARDAAVIGFDVSADRLDEFVSLGGRTASTPGEVLAGAHVVLTCLPSATALAEVVSGFGSASPGPGIVVETSTLSVEAKHSARAALAAYGHTMLDAPISGTRVQLDTGDAILYASGGDAETHEVVGAALAGVFARILDLGSFGNGTTVKLIANHLVAVHNLAAAEAMLLADLAGMDLRTALRALTVGAGSSRMLEVRGPLMVDAAYEPAQMRFELFDKDLGLIREFADKVGASLGLFDAARERYTDALAAGFGASDTARLFELLQQEVRGASESGYSNSAMRASTSASTCTCSPEGGN</sequence>
<dbReference type="Gene3D" id="3.40.50.720">
    <property type="entry name" value="NAD(P)-binding Rossmann-like Domain"/>
    <property type="match status" value="1"/>
</dbReference>
<evidence type="ECO:0000259" key="6">
    <source>
        <dbReference type="Pfam" id="PF14833"/>
    </source>
</evidence>
<dbReference type="SUPFAM" id="SSF51735">
    <property type="entry name" value="NAD(P)-binding Rossmann-fold domains"/>
    <property type="match status" value="1"/>
</dbReference>
<feature type="domain" description="3-hydroxyisobutyrate dehydrogenase-like NAD-binding" evidence="6">
    <location>
        <begin position="166"/>
        <end position="286"/>
    </location>
</feature>
<dbReference type="GO" id="GO:0051287">
    <property type="term" value="F:NAD binding"/>
    <property type="evidence" value="ECO:0007669"/>
    <property type="project" value="InterPro"/>
</dbReference>
<dbReference type="InterPro" id="IPR013328">
    <property type="entry name" value="6PGD_dom2"/>
</dbReference>
<dbReference type="SUPFAM" id="SSF48179">
    <property type="entry name" value="6-phosphogluconate dehydrogenase C-terminal domain-like"/>
    <property type="match status" value="1"/>
</dbReference>
<dbReference type="InterPro" id="IPR015815">
    <property type="entry name" value="HIBADH-related"/>
</dbReference>
<name>A0A5M3Y518_9ACTN</name>
<dbReference type="PANTHER" id="PTHR43060">
    <property type="entry name" value="3-HYDROXYISOBUTYRATE DEHYDROGENASE-LIKE 1, MITOCHONDRIAL-RELATED"/>
    <property type="match status" value="1"/>
</dbReference>
<dbReference type="InterPro" id="IPR006115">
    <property type="entry name" value="6PGDH_NADP-bd"/>
</dbReference>
<evidence type="ECO:0000256" key="1">
    <source>
        <dbReference type="ARBA" id="ARBA00009080"/>
    </source>
</evidence>
<evidence type="ECO:0000256" key="2">
    <source>
        <dbReference type="ARBA" id="ARBA00023002"/>
    </source>
</evidence>
<proteinExistence type="inferred from homology"/>
<protein>
    <submittedName>
        <fullName evidence="7">Oxidoreductase</fullName>
    </submittedName>
</protein>
<evidence type="ECO:0000256" key="3">
    <source>
        <dbReference type="ARBA" id="ARBA00023027"/>
    </source>
</evidence>
<feature type="domain" description="6-phosphogluconate dehydrogenase NADP-binding" evidence="5">
    <location>
        <begin position="6"/>
        <end position="152"/>
    </location>
</feature>
<dbReference type="PIRSF" id="PIRSF000103">
    <property type="entry name" value="HIBADH"/>
    <property type="match status" value="1"/>
</dbReference>
<dbReference type="Proteomes" id="UP000377595">
    <property type="component" value="Unassembled WGS sequence"/>
</dbReference>
<evidence type="ECO:0000256" key="4">
    <source>
        <dbReference type="PIRSR" id="PIRSR000103-1"/>
    </source>
</evidence>
<evidence type="ECO:0000259" key="5">
    <source>
        <dbReference type="Pfam" id="PF03446"/>
    </source>
</evidence>
<accession>A0A5M3Y518</accession>
<organism evidence="7 8">
    <name type="scientific">Acrocarpospora pleiomorpha</name>
    <dbReference type="NCBI Taxonomy" id="90975"/>
    <lineage>
        <taxon>Bacteria</taxon>
        <taxon>Bacillati</taxon>
        <taxon>Actinomycetota</taxon>
        <taxon>Actinomycetes</taxon>
        <taxon>Streptosporangiales</taxon>
        <taxon>Streptosporangiaceae</taxon>
        <taxon>Acrocarpospora</taxon>
    </lineage>
</organism>
<dbReference type="Pfam" id="PF03446">
    <property type="entry name" value="NAD_binding_2"/>
    <property type="match status" value="1"/>
</dbReference>
<comment type="caution">
    <text evidence="7">The sequence shown here is derived from an EMBL/GenBank/DDBJ whole genome shotgun (WGS) entry which is preliminary data.</text>
</comment>
<evidence type="ECO:0000313" key="8">
    <source>
        <dbReference type="Proteomes" id="UP000377595"/>
    </source>
</evidence>
<feature type="active site" evidence="4">
    <location>
        <position position="172"/>
    </location>
</feature>
<dbReference type="InterPro" id="IPR008927">
    <property type="entry name" value="6-PGluconate_DH-like_C_sf"/>
</dbReference>
<dbReference type="AlphaFoldDB" id="A0A5M3Y518"/>
<gene>
    <name evidence="7" type="ORF">Aple_099700</name>
</gene>
<dbReference type="InterPro" id="IPR029154">
    <property type="entry name" value="HIBADH-like_NADP-bd"/>
</dbReference>
<dbReference type="RefSeq" id="WP_170322053.1">
    <property type="nucleotide sequence ID" value="NZ_BAAAHM010000010.1"/>
</dbReference>
<dbReference type="Pfam" id="PF14833">
    <property type="entry name" value="NAD_binding_11"/>
    <property type="match status" value="1"/>
</dbReference>
<reference evidence="7 8" key="1">
    <citation type="submission" date="2019-10" db="EMBL/GenBank/DDBJ databases">
        <title>Whole genome shotgun sequence of Acrocarpospora pleiomorpha NBRC 16267.</title>
        <authorList>
            <person name="Ichikawa N."/>
            <person name="Kimura A."/>
            <person name="Kitahashi Y."/>
            <person name="Komaki H."/>
            <person name="Oguchi A."/>
        </authorList>
    </citation>
    <scope>NUCLEOTIDE SEQUENCE [LARGE SCALE GENOMIC DNA]</scope>
    <source>
        <strain evidence="7 8">NBRC 16267</strain>
    </source>
</reference>
<dbReference type="Gene3D" id="1.10.1040.10">
    <property type="entry name" value="N-(1-d-carboxylethyl)-l-norvaline Dehydrogenase, domain 2"/>
    <property type="match status" value="1"/>
</dbReference>
<dbReference type="GO" id="GO:0016491">
    <property type="term" value="F:oxidoreductase activity"/>
    <property type="evidence" value="ECO:0007669"/>
    <property type="project" value="UniProtKB-KW"/>
</dbReference>
<evidence type="ECO:0000313" key="7">
    <source>
        <dbReference type="EMBL" id="GES27071.1"/>
    </source>
</evidence>
<dbReference type="GO" id="GO:0050661">
    <property type="term" value="F:NADP binding"/>
    <property type="evidence" value="ECO:0007669"/>
    <property type="project" value="InterPro"/>
</dbReference>
<dbReference type="InterPro" id="IPR036291">
    <property type="entry name" value="NAD(P)-bd_dom_sf"/>
</dbReference>
<keyword evidence="8" id="KW-1185">Reference proteome</keyword>
<dbReference type="EMBL" id="BLAF01000108">
    <property type="protein sequence ID" value="GES27071.1"/>
    <property type="molecule type" value="Genomic_DNA"/>
</dbReference>
<comment type="similarity">
    <text evidence="1">Belongs to the HIBADH-related family.</text>
</comment>
<keyword evidence="2" id="KW-0560">Oxidoreductase</keyword>
<dbReference type="PANTHER" id="PTHR43060:SF15">
    <property type="entry name" value="3-HYDROXYISOBUTYRATE DEHYDROGENASE-LIKE 1, MITOCHONDRIAL-RELATED"/>
    <property type="match status" value="1"/>
</dbReference>
<keyword evidence="3" id="KW-0520">NAD</keyword>